<dbReference type="InterPro" id="IPR021328">
    <property type="entry name" value="CotB-like"/>
</dbReference>
<dbReference type="RefSeq" id="WP_132372103.1">
    <property type="nucleotide sequence ID" value="NZ_SMAN01000014.1"/>
</dbReference>
<dbReference type="AlphaFoldDB" id="A0A4R3MZX5"/>
<evidence type="ECO:0000313" key="2">
    <source>
        <dbReference type="Proteomes" id="UP000294650"/>
    </source>
</evidence>
<keyword evidence="2" id="KW-1185">Reference proteome</keyword>
<sequence>MKSFQESASFEHTFWLQIMGDHARFIRDSLFPSEAAELHIAKSFVNTYDTYLDQARQTIEPAEWTHLTRQTEHATREFREFKLSIMERHLQGKIGIHLSPTFINHMVNELDEYLLIIRYLKEKKIPPVFHELHHHLVWLLDAAGHAGAIHDELDGVEKRLRDKSQSFVKHFENFYLKATELTGYLRTSLKTFPALKRFNNEVEMKIAVFRGFLHEIEEMELNETVLGTFSGLMADHMSREECYYLIKLAESTGSPLPECDPSKPRTIDPH</sequence>
<name>A0A4R3MZX5_9BACI</name>
<reference evidence="1 2" key="1">
    <citation type="submission" date="2019-03" db="EMBL/GenBank/DDBJ databases">
        <title>Genomic Encyclopedia of Type Strains, Phase IV (KMG-IV): sequencing the most valuable type-strain genomes for metagenomic binning, comparative biology and taxonomic classification.</title>
        <authorList>
            <person name="Goeker M."/>
        </authorList>
    </citation>
    <scope>NUCLEOTIDE SEQUENCE [LARGE SCALE GENOMIC DNA]</scope>
    <source>
        <strain evidence="1 2">DSM 25894</strain>
    </source>
</reference>
<dbReference type="OrthoDB" id="1633927at2"/>
<gene>
    <name evidence="1" type="ORF">EDD68_1145</name>
</gene>
<comment type="caution">
    <text evidence="1">The sequence shown here is derived from an EMBL/GenBank/DDBJ whole genome shotgun (WGS) entry which is preliminary data.</text>
</comment>
<proteinExistence type="predicted"/>
<accession>A0A4R3MZX5</accession>
<dbReference type="Pfam" id="PF11155">
    <property type="entry name" value="DUF2935"/>
    <property type="match status" value="2"/>
</dbReference>
<dbReference type="EMBL" id="SMAN01000014">
    <property type="protein sequence ID" value="TCT20323.1"/>
    <property type="molecule type" value="Genomic_DNA"/>
</dbReference>
<dbReference type="Proteomes" id="UP000294650">
    <property type="component" value="Unassembled WGS sequence"/>
</dbReference>
<dbReference type="SUPFAM" id="SSF158430">
    <property type="entry name" value="Bacillus cereus metalloprotein-like"/>
    <property type="match status" value="2"/>
</dbReference>
<protein>
    <submittedName>
        <fullName evidence="1">DUF2935 family protein</fullName>
    </submittedName>
</protein>
<dbReference type="Gene3D" id="1.20.1260.120">
    <property type="entry name" value="Protein of unknown function DUF2935"/>
    <property type="match status" value="1"/>
</dbReference>
<evidence type="ECO:0000313" key="1">
    <source>
        <dbReference type="EMBL" id="TCT20323.1"/>
    </source>
</evidence>
<organism evidence="1 2">
    <name type="scientific">Melghiribacillus thermohalophilus</name>
    <dbReference type="NCBI Taxonomy" id="1324956"/>
    <lineage>
        <taxon>Bacteria</taxon>
        <taxon>Bacillati</taxon>
        <taxon>Bacillota</taxon>
        <taxon>Bacilli</taxon>
        <taxon>Bacillales</taxon>
        <taxon>Bacillaceae</taxon>
        <taxon>Melghiribacillus</taxon>
    </lineage>
</organism>